<organism evidence="5 7">
    <name type="scientific">Stigmatella aurantiaca (strain DW4/3-1)</name>
    <dbReference type="NCBI Taxonomy" id="378806"/>
    <lineage>
        <taxon>Bacteria</taxon>
        <taxon>Pseudomonadati</taxon>
        <taxon>Myxococcota</taxon>
        <taxon>Myxococcia</taxon>
        <taxon>Myxococcales</taxon>
        <taxon>Cystobacterineae</taxon>
        <taxon>Archangiaceae</taxon>
        <taxon>Stigmatella</taxon>
    </lineage>
</organism>
<dbReference type="Gene3D" id="1.10.8.60">
    <property type="match status" value="1"/>
</dbReference>
<evidence type="ECO:0000259" key="3">
    <source>
        <dbReference type="PROSITE" id="PS50045"/>
    </source>
</evidence>
<dbReference type="InterPro" id="IPR002078">
    <property type="entry name" value="Sigma_54_int"/>
</dbReference>
<dbReference type="InterPro" id="IPR058031">
    <property type="entry name" value="AAA_lid_NorR"/>
</dbReference>
<dbReference type="InterPro" id="IPR003593">
    <property type="entry name" value="AAA+_ATPase"/>
</dbReference>
<sequence>MVKRASLPGEFFTMSRSSSAQPFPQRLGELEVALLGNPYLPEVRGTWNSLRAEEALPGSVAEWARWWAALSPFAQQDDAVGLILCVGVSRMAPAESRRVHIHEAAQILPVKFREACAELAARCLAVKDALDLIVGDTEMMRRVRQEAWGAAFGQNLALVRGLAPLIQTTPVLIRGETGTGKELVGQALCRSMPGTWRDGTWTPPPSQSVHLAALPDTLVESTLFGHKKGSFTGAGEMKGVFELCHEGVVFLDEVAELPLKTQVSLLRALQEGKVRPLGSKRDAPAAPRVVSATHQPLEDHMRKGRFREDLYHRLSSVIIQLPPLRDRREDIPLIAEAEIEKADASVRPELKDRFTRFIEKKKDYAWPGNVRELSKVVRALALGLEPHAAPHPAGHGGHLPEALSDGTWTIEQVRSWYAAHVRGLSPNLSEAAERLGVDRGTLRKLLKEHEPKS</sequence>
<reference evidence="4 6" key="2">
    <citation type="journal article" date="2011" name="Mol. Biol. Evol.">
        <title>Comparative genomic analysis of fruiting body formation in Myxococcales.</title>
        <authorList>
            <person name="Huntley S."/>
            <person name="Hamann N."/>
            <person name="Wegener-Feldbrugge S."/>
            <person name="Treuner-Lange A."/>
            <person name="Kube M."/>
            <person name="Reinhardt R."/>
            <person name="Klages S."/>
            <person name="Muller R."/>
            <person name="Ronning C.M."/>
            <person name="Nierman W.C."/>
            <person name="Sogaard-Andersen L."/>
        </authorList>
    </citation>
    <scope>NUCLEOTIDE SEQUENCE [LARGE SCALE GENOMIC DNA]</scope>
    <source>
        <strain evidence="4 6">DW4/3-1</strain>
    </source>
</reference>
<dbReference type="CDD" id="cd00009">
    <property type="entry name" value="AAA"/>
    <property type="match status" value="1"/>
</dbReference>
<feature type="domain" description="Sigma-54 factor interaction" evidence="3">
    <location>
        <begin position="133"/>
        <end position="382"/>
    </location>
</feature>
<keyword evidence="2" id="KW-0067">ATP-binding</keyword>
<dbReference type="InterPro" id="IPR027417">
    <property type="entry name" value="P-loop_NTPase"/>
</dbReference>
<dbReference type="InterPro" id="IPR025662">
    <property type="entry name" value="Sigma_54_int_dom_ATP-bd_1"/>
</dbReference>
<evidence type="ECO:0000256" key="1">
    <source>
        <dbReference type="ARBA" id="ARBA00022741"/>
    </source>
</evidence>
<dbReference type="PROSITE" id="PS50045">
    <property type="entry name" value="SIGMA54_INTERACT_4"/>
    <property type="match status" value="1"/>
</dbReference>
<dbReference type="KEGG" id="sur:STAUR_8095"/>
<dbReference type="OrthoDB" id="5496254at2"/>
<dbReference type="GO" id="GO:0006355">
    <property type="term" value="P:regulation of DNA-templated transcription"/>
    <property type="evidence" value="ECO:0007669"/>
    <property type="project" value="InterPro"/>
</dbReference>
<dbReference type="AlphaFoldDB" id="Q099N8"/>
<dbReference type="EMBL" id="AAMD01000017">
    <property type="protein sequence ID" value="EAU68396.1"/>
    <property type="molecule type" value="Genomic_DNA"/>
</dbReference>
<dbReference type="SUPFAM" id="SSF52540">
    <property type="entry name" value="P-loop containing nucleoside triphosphate hydrolases"/>
    <property type="match status" value="1"/>
</dbReference>
<evidence type="ECO:0000313" key="6">
    <source>
        <dbReference type="Proteomes" id="UP000001351"/>
    </source>
</evidence>
<dbReference type="HOGENOM" id="CLU_000445_95_3_7"/>
<dbReference type="eggNOG" id="COG3829">
    <property type="taxonomic scope" value="Bacteria"/>
</dbReference>
<dbReference type="STRING" id="378806.STAUR_8095"/>
<dbReference type="Proteomes" id="UP000032702">
    <property type="component" value="Unassembled WGS sequence"/>
</dbReference>
<name>Q099N8_STIAD</name>
<dbReference type="PANTHER" id="PTHR32071">
    <property type="entry name" value="TRANSCRIPTIONAL REGULATORY PROTEIN"/>
    <property type="match status" value="1"/>
</dbReference>
<dbReference type="Gene3D" id="3.40.50.300">
    <property type="entry name" value="P-loop containing nucleotide triphosphate hydrolases"/>
    <property type="match status" value="1"/>
</dbReference>
<dbReference type="PROSITE" id="PS00675">
    <property type="entry name" value="SIGMA54_INTERACT_1"/>
    <property type="match status" value="1"/>
</dbReference>
<dbReference type="Pfam" id="PF25601">
    <property type="entry name" value="AAA_lid_14"/>
    <property type="match status" value="1"/>
</dbReference>
<protein>
    <submittedName>
        <fullName evidence="4">Transcriptional regulator, sigma54 specific</fullName>
    </submittedName>
    <submittedName>
        <fullName evidence="5">Two component transcriptional regulator, Fis family</fullName>
    </submittedName>
</protein>
<proteinExistence type="predicted"/>
<dbReference type="Proteomes" id="UP000001351">
    <property type="component" value="Chromosome"/>
</dbReference>
<dbReference type="GO" id="GO:0005524">
    <property type="term" value="F:ATP binding"/>
    <property type="evidence" value="ECO:0007669"/>
    <property type="project" value="UniProtKB-KW"/>
</dbReference>
<evidence type="ECO:0000313" key="5">
    <source>
        <dbReference type="EMBL" id="EAU68396.1"/>
    </source>
</evidence>
<dbReference type="EMBL" id="CP002271">
    <property type="protein sequence ID" value="ADO75850.1"/>
    <property type="molecule type" value="Genomic_DNA"/>
</dbReference>
<evidence type="ECO:0000313" key="4">
    <source>
        <dbReference type="EMBL" id="ADO75850.1"/>
    </source>
</evidence>
<reference evidence="5 7" key="1">
    <citation type="submission" date="2006-04" db="EMBL/GenBank/DDBJ databases">
        <authorList>
            <person name="Nierman W.C."/>
        </authorList>
    </citation>
    <scope>NUCLEOTIDE SEQUENCE [LARGE SCALE GENOMIC DNA]</scope>
    <source>
        <strain evidence="5 7">DW4/3-1</strain>
    </source>
</reference>
<keyword evidence="6" id="KW-1185">Reference proteome</keyword>
<accession>Q099N8</accession>
<evidence type="ECO:0000313" key="7">
    <source>
        <dbReference type="Proteomes" id="UP000032702"/>
    </source>
</evidence>
<keyword evidence="1" id="KW-0547">Nucleotide-binding</keyword>
<dbReference type="Pfam" id="PF00158">
    <property type="entry name" value="Sigma54_activat"/>
    <property type="match status" value="1"/>
</dbReference>
<dbReference type="SMART" id="SM00382">
    <property type="entry name" value="AAA"/>
    <property type="match status" value="1"/>
</dbReference>
<evidence type="ECO:0000256" key="2">
    <source>
        <dbReference type="ARBA" id="ARBA00022840"/>
    </source>
</evidence>
<gene>
    <name evidence="4" type="ordered locus">STAUR_8095</name>
    <name evidence="5" type="ORF">STIAU_3310</name>
</gene>